<feature type="region of interest" description="Disordered" evidence="1">
    <location>
        <begin position="241"/>
        <end position="260"/>
    </location>
</feature>
<gene>
    <name evidence="2" type="ORF">FNU76_19995</name>
</gene>
<dbReference type="Proteomes" id="UP000317550">
    <property type="component" value="Chromosome"/>
</dbReference>
<evidence type="ECO:0000313" key="2">
    <source>
        <dbReference type="EMBL" id="QDQ28455.1"/>
    </source>
</evidence>
<name>A0A516SJX3_9NEIS</name>
<proteinExistence type="predicted"/>
<keyword evidence="3" id="KW-1185">Reference proteome</keyword>
<protein>
    <submittedName>
        <fullName evidence="2">Uncharacterized protein</fullName>
    </submittedName>
</protein>
<reference evidence="3" key="1">
    <citation type="submission" date="2019-07" db="EMBL/GenBank/DDBJ databases">
        <title>Chitinimonas sp. nov., isolated from Ny-Alesund, arctica soil.</title>
        <authorList>
            <person name="Xu Q."/>
            <person name="Peng F."/>
        </authorList>
    </citation>
    <scope>NUCLEOTIDE SEQUENCE [LARGE SCALE GENOMIC DNA]</scope>
    <source>
        <strain evidence="3">R3-44</strain>
    </source>
</reference>
<evidence type="ECO:0000313" key="3">
    <source>
        <dbReference type="Proteomes" id="UP000317550"/>
    </source>
</evidence>
<dbReference type="AlphaFoldDB" id="A0A516SJX3"/>
<sequence>MSEFIVPSRYRTGLAVPHGQSGGLIDAVKSRDQERIALNVSHIYQPEFFGGGGISTAGGLSTKGIVNTTTSLPRRVIEQCRRPTAAVQTPQERVGRDDFWWIGITKAAFQQAQTPARHVPTAAARLRVERLASIQAVFCLSTQEMANVLRVSRQGYYKWLDAANVVKLQEANRERLTTVERIAAHWRQLSNIPLSGVAYEPLSGGRTLLSLITGELLDEVSIRQALEELFAKLGDRPKTRSQEMAEAGFTRRNRSLPSDD</sequence>
<evidence type="ECO:0000256" key="1">
    <source>
        <dbReference type="SAM" id="MobiDB-lite"/>
    </source>
</evidence>
<organism evidence="2 3">
    <name type="scientific">Chitinimonas arctica</name>
    <dbReference type="NCBI Taxonomy" id="2594795"/>
    <lineage>
        <taxon>Bacteria</taxon>
        <taxon>Pseudomonadati</taxon>
        <taxon>Pseudomonadota</taxon>
        <taxon>Betaproteobacteria</taxon>
        <taxon>Neisseriales</taxon>
        <taxon>Chitinibacteraceae</taxon>
        <taxon>Chitinimonas</taxon>
    </lineage>
</organism>
<dbReference type="EMBL" id="CP041730">
    <property type="protein sequence ID" value="QDQ28455.1"/>
    <property type="molecule type" value="Genomic_DNA"/>
</dbReference>
<dbReference type="KEGG" id="cari:FNU76_19995"/>
<accession>A0A516SJX3</accession>
<dbReference type="RefSeq" id="WP_144279838.1">
    <property type="nucleotide sequence ID" value="NZ_CP041730.1"/>
</dbReference>